<organism evidence="2 3">
    <name type="scientific">Azospirillum rugosum</name>
    <dbReference type="NCBI Taxonomy" id="416170"/>
    <lineage>
        <taxon>Bacteria</taxon>
        <taxon>Pseudomonadati</taxon>
        <taxon>Pseudomonadota</taxon>
        <taxon>Alphaproteobacteria</taxon>
        <taxon>Rhodospirillales</taxon>
        <taxon>Azospirillaceae</taxon>
        <taxon>Azospirillum</taxon>
    </lineage>
</organism>
<sequence>MTTEARIARRTGLPVACSGADPYAVAQRLLDEGAAGLISFGIAGGLAPLAPPGTLVVATAVAGDDMTILASAAWRRALLNALPQARAGAIAGASRPAVTIEDKADLYARTGALAVDLESYAVARACRERGRPFAVLRAVADPAGRALPPAALTGLDGDGKMAPGAVLAQVLRDPGQLIGLCRLGLDLARAMSALNAAARAFPRGFLGLDPLQSVGDVA</sequence>
<dbReference type="PANTHER" id="PTHR46832">
    <property type="entry name" value="5'-METHYLTHIOADENOSINE/S-ADENOSYLHOMOCYSTEINE NUCLEOSIDASE"/>
    <property type="match status" value="1"/>
</dbReference>
<name>A0ABS4SJD7_9PROT</name>
<dbReference type="RefSeq" id="WP_209766482.1">
    <property type="nucleotide sequence ID" value="NZ_JAGINP010000007.1"/>
</dbReference>
<dbReference type="Proteomes" id="UP000781958">
    <property type="component" value="Unassembled WGS sequence"/>
</dbReference>
<comment type="caution">
    <text evidence="2">The sequence shown here is derived from an EMBL/GenBank/DDBJ whole genome shotgun (WGS) entry which is preliminary data.</text>
</comment>
<dbReference type="EMBL" id="JAGINP010000007">
    <property type="protein sequence ID" value="MBP2292617.1"/>
    <property type="molecule type" value="Genomic_DNA"/>
</dbReference>
<dbReference type="Pfam" id="PF01048">
    <property type="entry name" value="PNP_UDP_1"/>
    <property type="match status" value="1"/>
</dbReference>
<dbReference type="Gene3D" id="3.40.50.1580">
    <property type="entry name" value="Nucleoside phosphorylase domain"/>
    <property type="match status" value="1"/>
</dbReference>
<evidence type="ECO:0000259" key="1">
    <source>
        <dbReference type="Pfam" id="PF01048"/>
    </source>
</evidence>
<keyword evidence="3" id="KW-1185">Reference proteome</keyword>
<proteinExistence type="predicted"/>
<evidence type="ECO:0000313" key="3">
    <source>
        <dbReference type="Proteomes" id="UP000781958"/>
    </source>
</evidence>
<dbReference type="InterPro" id="IPR035994">
    <property type="entry name" value="Nucleoside_phosphorylase_sf"/>
</dbReference>
<gene>
    <name evidence="2" type="ORF">J2851_002395</name>
</gene>
<dbReference type="PANTHER" id="PTHR46832:SF1">
    <property type="entry name" value="5'-METHYLTHIOADENOSINE_S-ADENOSYLHOMOCYSTEINE NUCLEOSIDASE"/>
    <property type="match status" value="1"/>
</dbReference>
<dbReference type="SUPFAM" id="SSF53167">
    <property type="entry name" value="Purine and uridine phosphorylases"/>
    <property type="match status" value="1"/>
</dbReference>
<reference evidence="2 3" key="1">
    <citation type="submission" date="2021-03" db="EMBL/GenBank/DDBJ databases">
        <title>Genomic Encyclopedia of Type Strains, Phase III (KMG-III): the genomes of soil and plant-associated and newly described type strains.</title>
        <authorList>
            <person name="Whitman W."/>
        </authorList>
    </citation>
    <scope>NUCLEOTIDE SEQUENCE [LARGE SCALE GENOMIC DNA]</scope>
    <source>
        <strain evidence="2 3">IMMIB AFH-6</strain>
    </source>
</reference>
<accession>A0ABS4SJD7</accession>
<protein>
    <submittedName>
        <fullName evidence="2">Hopanoid-associated phosphorylase</fullName>
    </submittedName>
</protein>
<dbReference type="InterPro" id="IPR000845">
    <property type="entry name" value="Nucleoside_phosphorylase_d"/>
</dbReference>
<evidence type="ECO:0000313" key="2">
    <source>
        <dbReference type="EMBL" id="MBP2292617.1"/>
    </source>
</evidence>
<feature type="domain" description="Nucleoside phosphorylase" evidence="1">
    <location>
        <begin position="12"/>
        <end position="145"/>
    </location>
</feature>